<feature type="non-terminal residue" evidence="3">
    <location>
        <position position="1"/>
    </location>
</feature>
<protein>
    <recommendedName>
        <fullName evidence="1">Polyprenol-phosphate-mannose--protein mannosyltransferase</fullName>
        <ecNumber evidence="1">2.4.1.-</ecNumber>
    </recommendedName>
</protein>
<dbReference type="Pfam" id="PF16192">
    <property type="entry name" value="PMT_4TMC"/>
    <property type="match status" value="1"/>
</dbReference>
<evidence type="ECO:0000259" key="2">
    <source>
        <dbReference type="Pfam" id="PF16192"/>
    </source>
</evidence>
<dbReference type="EC" id="2.4.1.-" evidence="1"/>
<comment type="pathway">
    <text evidence="1">Protein modification; protein glycosylation.</text>
</comment>
<feature type="transmembrane region" description="Helical" evidence="1">
    <location>
        <begin position="209"/>
        <end position="227"/>
    </location>
</feature>
<keyword evidence="1" id="KW-1133">Transmembrane helix</keyword>
<evidence type="ECO:0000313" key="4">
    <source>
        <dbReference type="Proteomes" id="UP000019753"/>
    </source>
</evidence>
<evidence type="ECO:0000256" key="1">
    <source>
        <dbReference type="RuleBase" id="RU367007"/>
    </source>
</evidence>
<accession>A0A021VST0</accession>
<dbReference type="Proteomes" id="UP000019753">
    <property type="component" value="Unassembled WGS sequence"/>
</dbReference>
<feature type="transmembrane region" description="Helical" evidence="1">
    <location>
        <begin position="162"/>
        <end position="179"/>
    </location>
</feature>
<dbReference type="InterPro" id="IPR027005">
    <property type="entry name" value="PMT-like"/>
</dbReference>
<dbReference type="InterPro" id="IPR032421">
    <property type="entry name" value="PMT_4TMC"/>
</dbReference>
<feature type="transmembrane region" description="Helical" evidence="1">
    <location>
        <begin position="184"/>
        <end position="203"/>
    </location>
</feature>
<reference evidence="3 4" key="1">
    <citation type="submission" date="2014-01" db="EMBL/GenBank/DDBJ databases">
        <title>Actinotalea ferrariae CF5-4.</title>
        <authorList>
            <person name="Chen F."/>
            <person name="Li Y."/>
            <person name="Wang G."/>
        </authorList>
    </citation>
    <scope>NUCLEOTIDE SEQUENCE [LARGE SCALE GENOMIC DNA]</scope>
    <source>
        <strain evidence="3 4">CF5-4</strain>
    </source>
</reference>
<sequence>GLAVGTKWSALVFVAVLGLLTVGWDAAARHGAGARRPVVGALVRDAAPAFVSTVGVGAAVYLASWTPWFRTPGAYGRQWAVEHPGEGVTWLPEALRSLVKYHQDMWGFHTSLAAEHAYASHPAGWLLQLRPTSFFYEAPEPAQALCGAERCSQAVTSLGNPLVWWLGSAAVVAVLWWALRRRDGVAVACLSGLVAGWLPWFAYTERTIFTFYAVVLLPWLVLCLAYATQRLLAGAARRPEWLPATRVVVGAALLAVVAAALWFWPLWTAQVVPFRLWQMRMWLPGWV</sequence>
<comment type="caution">
    <text evidence="1">Lacks conserved residue(s) required for the propagation of feature annotation.</text>
</comment>
<comment type="caution">
    <text evidence="3">The sequence shown here is derived from an EMBL/GenBank/DDBJ whole genome shotgun (WGS) entry which is preliminary data.</text>
</comment>
<feature type="transmembrane region" description="Helical" evidence="1">
    <location>
        <begin position="6"/>
        <end position="28"/>
    </location>
</feature>
<feature type="transmembrane region" description="Helical" evidence="1">
    <location>
        <begin position="247"/>
        <end position="267"/>
    </location>
</feature>
<keyword evidence="1" id="KW-0808">Transferase</keyword>
<dbReference type="GO" id="GO:0004169">
    <property type="term" value="F:dolichyl-phosphate-mannose-protein mannosyltransferase activity"/>
    <property type="evidence" value="ECO:0007669"/>
    <property type="project" value="UniProtKB-UniRule"/>
</dbReference>
<feature type="transmembrane region" description="Helical" evidence="1">
    <location>
        <begin position="49"/>
        <end position="69"/>
    </location>
</feature>
<proteinExistence type="inferred from homology"/>
<feature type="domain" description="Protein O-mannosyl-transferase C-terminal four TM" evidence="2">
    <location>
        <begin position="96"/>
        <end position="286"/>
    </location>
</feature>
<keyword evidence="1" id="KW-0472">Membrane</keyword>
<keyword evidence="1" id="KW-0812">Transmembrane</keyword>
<gene>
    <name evidence="3" type="ORF">N866_02885</name>
</gene>
<evidence type="ECO:0000313" key="3">
    <source>
        <dbReference type="EMBL" id="EYR63105.1"/>
    </source>
</evidence>
<dbReference type="PANTHER" id="PTHR10050:SF46">
    <property type="entry name" value="PROTEIN O-MANNOSYL-TRANSFERASE 2"/>
    <property type="match status" value="1"/>
</dbReference>
<dbReference type="GO" id="GO:0005886">
    <property type="term" value="C:plasma membrane"/>
    <property type="evidence" value="ECO:0007669"/>
    <property type="project" value="UniProtKB-SubCell"/>
</dbReference>
<dbReference type="PANTHER" id="PTHR10050">
    <property type="entry name" value="DOLICHYL-PHOSPHATE-MANNOSE--PROTEIN MANNOSYLTRANSFERASE"/>
    <property type="match status" value="1"/>
</dbReference>
<organism evidence="3 4">
    <name type="scientific">Actinotalea ferrariae CF5-4</name>
    <dbReference type="NCBI Taxonomy" id="948458"/>
    <lineage>
        <taxon>Bacteria</taxon>
        <taxon>Bacillati</taxon>
        <taxon>Actinomycetota</taxon>
        <taxon>Actinomycetes</taxon>
        <taxon>Micrococcales</taxon>
        <taxon>Cellulomonadaceae</taxon>
        <taxon>Actinotalea</taxon>
    </lineage>
</organism>
<keyword evidence="1" id="KW-0328">Glycosyltransferase</keyword>
<dbReference type="EMBL" id="AXCW01000126">
    <property type="protein sequence ID" value="EYR63105.1"/>
    <property type="molecule type" value="Genomic_DNA"/>
</dbReference>
<comment type="function">
    <text evidence="1">Protein O-mannosyltransferase that catalyzes the transfer of a single mannose residue from a polyprenol phospho-mannosyl lipidic donor to the hydroxyl group of selected serine and threonine residues in acceptor proteins.</text>
</comment>
<comment type="subcellular location">
    <subcellularLocation>
        <location evidence="1">Cell membrane</location>
    </subcellularLocation>
</comment>
<comment type="similarity">
    <text evidence="1">Belongs to the glycosyltransferase 39 family.</text>
</comment>
<name>A0A021VST0_9CELL</name>
<keyword evidence="4" id="KW-1185">Reference proteome</keyword>
<keyword evidence="1" id="KW-1003">Cell membrane</keyword>
<dbReference type="AlphaFoldDB" id="A0A021VST0"/>
<dbReference type="UniPathway" id="UPA00378"/>